<sequence>LGRLKLASCSRGHWSVQTCRPDIRWSTCRSFQHSPPFAVAASILLLLLLPLPLHSTVCNYPKSPNCFTVYSKIISPFLCTDTDSMIQQQQQQQSCISRSKILYGTSTREAWFSLDDVYKHHIDEVNEKLSSLDDGIWAKLILMEKNRRIAKAYLRSPVTRVDGSRAGFDGHVIGFNSFCSTHNDAQVAEICAKISSGVVLKIDNQGNILAKRRGHSPVIVQGANCPDMHCLGKDVISIEGHLEVQRAIKIYSLRLLFILFKVFDMRLFKEAVEIEFRRSKPDMKKLFYKSVVRISLVKDDPHPLKTPCWIMVINLVALDVLNSKTASSGQRNSWMMTRAQSELDLRTGKAPLTGNFSFSSSSDPSNVVTKRLFMAKLKPNYWASHEPAYESCCSSSSQSFLSNGRSSSPSLLSESFSETQTTDSGFLDVVNNEADKIPVKEGSEKCAPLIYELEENRSARLHEQHRNLCKSNAEIYRL</sequence>
<dbReference type="Pfam" id="PF03166">
    <property type="entry name" value="MH2"/>
    <property type="match status" value="1"/>
</dbReference>
<gene>
    <name evidence="2" type="ORF">T4A_3147</name>
</gene>
<feature type="domain" description="MH2" evidence="1">
    <location>
        <begin position="137"/>
        <end position="339"/>
    </location>
</feature>
<dbReference type="GO" id="GO:0009791">
    <property type="term" value="P:post-embryonic development"/>
    <property type="evidence" value="ECO:0007669"/>
    <property type="project" value="UniProtKB-ARBA"/>
</dbReference>
<dbReference type="PANTHER" id="PTHR22742:SF2">
    <property type="entry name" value="EXPANSION, ISOFORM A-RELATED"/>
    <property type="match status" value="1"/>
</dbReference>
<dbReference type="InterPro" id="IPR017855">
    <property type="entry name" value="SMAD-like_dom_sf"/>
</dbReference>
<organism evidence="2 3">
    <name type="scientific">Trichinella pseudospiralis</name>
    <name type="common">Parasitic roundworm</name>
    <dbReference type="NCBI Taxonomy" id="6337"/>
    <lineage>
        <taxon>Eukaryota</taxon>
        <taxon>Metazoa</taxon>
        <taxon>Ecdysozoa</taxon>
        <taxon>Nematoda</taxon>
        <taxon>Enoplea</taxon>
        <taxon>Dorylaimia</taxon>
        <taxon>Trichinellida</taxon>
        <taxon>Trichinellidae</taxon>
        <taxon>Trichinella</taxon>
    </lineage>
</organism>
<evidence type="ECO:0000313" key="3">
    <source>
        <dbReference type="Proteomes" id="UP000054632"/>
    </source>
</evidence>
<dbReference type="PROSITE" id="PS51076">
    <property type="entry name" value="MH2"/>
    <property type="match status" value="1"/>
</dbReference>
<protein>
    <recommendedName>
        <fullName evidence="1">MH2 domain-containing protein</fullName>
    </recommendedName>
</protein>
<dbReference type="GO" id="GO:0051239">
    <property type="term" value="P:regulation of multicellular organismal process"/>
    <property type="evidence" value="ECO:0007669"/>
    <property type="project" value="UniProtKB-ARBA"/>
</dbReference>
<feature type="non-terminal residue" evidence="2">
    <location>
        <position position="1"/>
    </location>
</feature>
<dbReference type="InterPro" id="IPR008984">
    <property type="entry name" value="SMAD_FHA_dom_sf"/>
</dbReference>
<evidence type="ECO:0000313" key="2">
    <source>
        <dbReference type="EMBL" id="KRY69027.1"/>
    </source>
</evidence>
<dbReference type="EMBL" id="JYDR01000098">
    <property type="protein sequence ID" value="KRY69027.1"/>
    <property type="molecule type" value="Genomic_DNA"/>
</dbReference>
<comment type="caution">
    <text evidence="2">The sequence shown here is derived from an EMBL/GenBank/DDBJ whole genome shotgun (WGS) entry which is preliminary data.</text>
</comment>
<dbReference type="InterPro" id="IPR001132">
    <property type="entry name" value="SMAD_dom_Dwarfin-type"/>
</dbReference>
<dbReference type="PANTHER" id="PTHR22742">
    <property type="entry name" value="EXPANSION, ISOFORM A-RELATED"/>
    <property type="match status" value="1"/>
</dbReference>
<dbReference type="SUPFAM" id="SSF49879">
    <property type="entry name" value="SMAD/FHA domain"/>
    <property type="match status" value="1"/>
</dbReference>
<accession>A0A0V1E724</accession>
<dbReference type="AlphaFoldDB" id="A0A0V1E724"/>
<dbReference type="GO" id="GO:0006355">
    <property type="term" value="P:regulation of DNA-templated transcription"/>
    <property type="evidence" value="ECO:0007669"/>
    <property type="project" value="InterPro"/>
</dbReference>
<name>A0A0V1E724_TRIPS</name>
<reference evidence="2 3" key="1">
    <citation type="submission" date="2015-01" db="EMBL/GenBank/DDBJ databases">
        <title>Evolution of Trichinella species and genotypes.</title>
        <authorList>
            <person name="Korhonen P.K."/>
            <person name="Edoardo P."/>
            <person name="Giuseppe L.R."/>
            <person name="Gasser R.B."/>
        </authorList>
    </citation>
    <scope>NUCLEOTIDE SEQUENCE [LARGE SCALE GENOMIC DNA]</scope>
    <source>
        <strain evidence="2">ISS13</strain>
    </source>
</reference>
<proteinExistence type="predicted"/>
<evidence type="ECO:0000259" key="1">
    <source>
        <dbReference type="PROSITE" id="PS51076"/>
    </source>
</evidence>
<dbReference type="Gene3D" id="2.60.200.10">
    <property type="match status" value="1"/>
</dbReference>
<dbReference type="GO" id="GO:0050793">
    <property type="term" value="P:regulation of developmental process"/>
    <property type="evidence" value="ECO:0007669"/>
    <property type="project" value="UniProtKB-ARBA"/>
</dbReference>
<dbReference type="SMART" id="SM00524">
    <property type="entry name" value="DWB"/>
    <property type="match status" value="1"/>
</dbReference>
<dbReference type="Proteomes" id="UP000054632">
    <property type="component" value="Unassembled WGS sequence"/>
</dbReference>